<reference evidence="3" key="1">
    <citation type="submission" date="2009-02" db="EMBL/GenBank/DDBJ databases">
        <title>Annotation of Streptomyces viridochromogenes strain DSM 40736.</title>
        <authorList>
            <consortium name="The Broad Institute Genome Sequencing Platform"/>
            <consortium name="Broad Institute Microbial Sequencing Center"/>
            <person name="Fischbach M."/>
            <person name="Godfrey P."/>
            <person name="Ward D."/>
            <person name="Young S."/>
            <person name="Zeng Q."/>
            <person name="Koehrsen M."/>
            <person name="Alvarado L."/>
            <person name="Berlin A.M."/>
            <person name="Bochicchio J."/>
            <person name="Borenstein D."/>
            <person name="Chapman S.B."/>
            <person name="Chen Z."/>
            <person name="Engels R."/>
            <person name="Freedman E."/>
            <person name="Gellesch M."/>
            <person name="Goldberg J."/>
            <person name="Griggs A."/>
            <person name="Gujja S."/>
            <person name="Heilman E.R."/>
            <person name="Heiman D.I."/>
            <person name="Hepburn T.A."/>
            <person name="Howarth C."/>
            <person name="Jen D."/>
            <person name="Larson L."/>
            <person name="Lewis B."/>
            <person name="Mehta T."/>
            <person name="Park D."/>
            <person name="Pearson M."/>
            <person name="Richards J."/>
            <person name="Roberts A."/>
            <person name="Saif S."/>
            <person name="Shea T.D."/>
            <person name="Shenoy N."/>
            <person name="Sisk P."/>
            <person name="Stolte C."/>
            <person name="Sykes S.N."/>
            <person name="Thomson T."/>
            <person name="Walk T."/>
            <person name="White J."/>
            <person name="Yandava C."/>
            <person name="Straight P."/>
            <person name="Clardy J."/>
            <person name="Hung D."/>
            <person name="Kolter R."/>
            <person name="Mekalanos J."/>
            <person name="Walker S."/>
            <person name="Walsh C.T."/>
            <person name="Wieland-Brown L.C."/>
            <person name="Haas B."/>
            <person name="Nusbaum C."/>
            <person name="Birren B."/>
        </authorList>
    </citation>
    <scope>NUCLEOTIDE SEQUENCE [LARGE SCALE GENOMIC DNA]</scope>
    <source>
        <strain evidence="3">DSM 40736 / JCM 4977 / BCRC 1201 / Tue 494</strain>
    </source>
</reference>
<dbReference type="Proteomes" id="UP000004184">
    <property type="component" value="Unassembled WGS sequence"/>
</dbReference>
<evidence type="ECO:0000313" key="3">
    <source>
        <dbReference type="Proteomes" id="UP000004184"/>
    </source>
</evidence>
<organism evidence="2 3">
    <name type="scientific">Streptomyces viridochromogenes (strain DSM 40736 / JCM 4977 / BCRC 1201 / Tue 494)</name>
    <dbReference type="NCBI Taxonomy" id="591159"/>
    <lineage>
        <taxon>Bacteria</taxon>
        <taxon>Bacillati</taxon>
        <taxon>Actinomycetota</taxon>
        <taxon>Actinomycetes</taxon>
        <taxon>Kitasatosporales</taxon>
        <taxon>Streptomycetaceae</taxon>
        <taxon>Streptomyces</taxon>
    </lineage>
</organism>
<proteinExistence type="predicted"/>
<dbReference type="STRING" id="591159.SSQG_00766"/>
<gene>
    <name evidence="2" type="ORF">SSQG_00766</name>
</gene>
<feature type="region of interest" description="Disordered" evidence="1">
    <location>
        <begin position="1"/>
        <end position="31"/>
    </location>
</feature>
<sequence length="106" mass="10690">MGQAPGVTTPGDATPSSGRVRMRDPGAGPAVVRGMKKRSMLAIASLATGFVVAAVTPSHAVGEGLGPISVDETLKTLNQTVAKDGLAVAKKGGVKKVVKKDVRKKG</sequence>
<dbReference type="AlphaFoldDB" id="D9XC17"/>
<name>D9XC17_STRVT</name>
<dbReference type="eggNOG" id="ENOG5032CGR">
    <property type="taxonomic scope" value="Bacteria"/>
</dbReference>
<keyword evidence="3" id="KW-1185">Reference proteome</keyword>
<dbReference type="EMBL" id="GG657757">
    <property type="protein sequence ID" value="EFL30248.1"/>
    <property type="molecule type" value="Genomic_DNA"/>
</dbReference>
<evidence type="ECO:0000256" key="1">
    <source>
        <dbReference type="SAM" id="MobiDB-lite"/>
    </source>
</evidence>
<dbReference type="HOGENOM" id="CLU_2221824_0_0_11"/>
<protein>
    <submittedName>
        <fullName evidence="2">Predicted protein</fullName>
    </submittedName>
</protein>
<accession>D9XC17</accession>
<evidence type="ECO:0000313" key="2">
    <source>
        <dbReference type="EMBL" id="EFL30248.1"/>
    </source>
</evidence>